<feature type="compositionally biased region" description="Polar residues" evidence="1">
    <location>
        <begin position="129"/>
        <end position="156"/>
    </location>
</feature>
<dbReference type="VEuPathDB" id="AmoebaDB:NF0023430"/>
<comment type="caution">
    <text evidence="2">The sequence shown here is derived from an EMBL/GenBank/DDBJ whole genome shotgun (WGS) entry which is preliminary data.</text>
</comment>
<dbReference type="OrthoDB" id="10257430at2759"/>
<sequence length="465" mass="53725">MFSQRRQKNYHSGGEEINKKLEAITQKFADDLRKDIKEIKFPTMFSKEWVLLCDKLKKISEIVRMEREDMNFDSITAHFNKEECKKIEESEKDHSDTSSIAVNDELGNHSIPSVQNTNEDPIHEKSVKETNTVVEETQMNKPANNRPATTSSLTTNPRKKKSNIQFGSSDLFGGSSFIPKKPSTASSSTRPSTASSSASMSSNSSVNHKQQAISTSFNSENTLWDRDEYCVRFIVEEGKINLLLRLLDEFKDEDLKIRLGLKSLSTDILPNTGLSTEMELQEKMKNFEQSLCMLLKYCFHSVEALQTIDVYQYLDFINKNMREDLFLDSKQKLKGEEVYCTAEFIIFDFLRALFVHIDRLDDTKICSLTIDRQILPKAVRFLFKTCSQLLENERVMCFEALSAMMNAETYQTSRSKFFGDDTEAKKMLVQLYDNFIKQLLTSYERKKSLRSLVDQVNRFKIEFVL</sequence>
<dbReference type="Proteomes" id="UP000444721">
    <property type="component" value="Unassembled WGS sequence"/>
</dbReference>
<dbReference type="RefSeq" id="XP_044560345.1">
    <property type="nucleotide sequence ID" value="XM_044709171.1"/>
</dbReference>
<organism evidence="2 3">
    <name type="scientific">Naegleria fowleri</name>
    <name type="common">Brain eating amoeba</name>
    <dbReference type="NCBI Taxonomy" id="5763"/>
    <lineage>
        <taxon>Eukaryota</taxon>
        <taxon>Discoba</taxon>
        <taxon>Heterolobosea</taxon>
        <taxon>Tetramitia</taxon>
        <taxon>Eutetramitia</taxon>
        <taxon>Vahlkampfiidae</taxon>
        <taxon>Naegleria</taxon>
    </lineage>
</organism>
<feature type="compositionally biased region" description="Polar residues" evidence="1">
    <location>
        <begin position="110"/>
        <end position="119"/>
    </location>
</feature>
<evidence type="ECO:0000256" key="1">
    <source>
        <dbReference type="SAM" id="MobiDB-lite"/>
    </source>
</evidence>
<dbReference type="OMA" id="WDRDEYC"/>
<dbReference type="VEuPathDB" id="AmoebaDB:FDP41_005626"/>
<evidence type="ECO:0000313" key="3">
    <source>
        <dbReference type="Proteomes" id="UP000444721"/>
    </source>
</evidence>
<protein>
    <submittedName>
        <fullName evidence="2">Uncharacterized protein</fullName>
    </submittedName>
</protein>
<reference evidence="2 3" key="1">
    <citation type="journal article" date="2019" name="Sci. Rep.">
        <title>Nanopore sequencing improves the draft genome of the human pathogenic amoeba Naegleria fowleri.</title>
        <authorList>
            <person name="Liechti N."/>
            <person name="Schurch N."/>
            <person name="Bruggmann R."/>
            <person name="Wittwer M."/>
        </authorList>
    </citation>
    <scope>NUCLEOTIDE SEQUENCE [LARGE SCALE GENOMIC DNA]</scope>
    <source>
        <strain evidence="2 3">ATCC 30894</strain>
    </source>
</reference>
<keyword evidence="3" id="KW-1185">Reference proteome</keyword>
<feature type="region of interest" description="Disordered" evidence="1">
    <location>
        <begin position="104"/>
        <end position="207"/>
    </location>
</feature>
<dbReference type="EMBL" id="VFQX01000044">
    <property type="protein sequence ID" value="KAF0975632.1"/>
    <property type="molecule type" value="Genomic_DNA"/>
</dbReference>
<accession>A0A6A5BL93</accession>
<feature type="compositionally biased region" description="Low complexity" evidence="1">
    <location>
        <begin position="166"/>
        <end position="205"/>
    </location>
</feature>
<proteinExistence type="predicted"/>
<dbReference type="VEuPathDB" id="AmoebaDB:NfTy_067670"/>
<name>A0A6A5BL93_NAEFO</name>
<evidence type="ECO:0000313" key="2">
    <source>
        <dbReference type="EMBL" id="KAF0975632.1"/>
    </source>
</evidence>
<gene>
    <name evidence="2" type="ORF">FDP41_005626</name>
</gene>
<dbReference type="AlphaFoldDB" id="A0A6A5BL93"/>
<dbReference type="GeneID" id="68112844"/>